<sequence>MILDSCRRNGEIELGTIVSKEISEMEPVDAGNYVQLAHCFASTAKWDGVGESWVQMRSLGLKKAPAGIDVPLEMMKKNSNQAAGILVDLSSKLECCTDRVQHLKVFDFAIDALAHDSAEVRTAACIFLKNIFCSVKNFSAGIVNHNVEVHLGKFTTTTGEGQFRSAAVIFSKDWRRSKKKMNSGKTPLECARIYISSGTSHHNQQLRRSARSGSADEESSAGALSVDDISSDVINQQQATVHSAGS</sequence>
<proteinExistence type="predicted"/>
<dbReference type="Proteomes" id="UP000250235">
    <property type="component" value="Unassembled WGS sequence"/>
</dbReference>
<feature type="region of interest" description="Disordered" evidence="1">
    <location>
        <begin position="199"/>
        <end position="246"/>
    </location>
</feature>
<dbReference type="EMBL" id="KV016238">
    <property type="protein sequence ID" value="KZV19975.1"/>
    <property type="molecule type" value="Genomic_DNA"/>
</dbReference>
<name>A0A2Z7AE14_9LAMI</name>
<dbReference type="InterPro" id="IPR046848">
    <property type="entry name" value="E_motif"/>
</dbReference>
<gene>
    <name evidence="2" type="ORF">F511_27650</name>
</gene>
<evidence type="ECO:0000256" key="1">
    <source>
        <dbReference type="SAM" id="MobiDB-lite"/>
    </source>
</evidence>
<protein>
    <submittedName>
        <fullName evidence="2">Pentatricopeptide repeat-containing protein</fullName>
    </submittedName>
</protein>
<evidence type="ECO:0000313" key="3">
    <source>
        <dbReference type="Proteomes" id="UP000250235"/>
    </source>
</evidence>
<reference evidence="2 3" key="1">
    <citation type="journal article" date="2015" name="Proc. Natl. Acad. Sci. U.S.A.">
        <title>The resurrection genome of Boea hygrometrica: A blueprint for survival of dehydration.</title>
        <authorList>
            <person name="Xiao L."/>
            <person name="Yang G."/>
            <person name="Zhang L."/>
            <person name="Yang X."/>
            <person name="Zhao S."/>
            <person name="Ji Z."/>
            <person name="Zhou Q."/>
            <person name="Hu M."/>
            <person name="Wang Y."/>
            <person name="Chen M."/>
            <person name="Xu Y."/>
            <person name="Jin H."/>
            <person name="Xiao X."/>
            <person name="Hu G."/>
            <person name="Bao F."/>
            <person name="Hu Y."/>
            <person name="Wan P."/>
            <person name="Li L."/>
            <person name="Deng X."/>
            <person name="Kuang T."/>
            <person name="Xiang C."/>
            <person name="Zhu J.K."/>
            <person name="Oliver M.J."/>
            <person name="He Y."/>
        </authorList>
    </citation>
    <scope>NUCLEOTIDE SEQUENCE [LARGE SCALE GENOMIC DNA]</scope>
    <source>
        <strain evidence="3">cv. XS01</strain>
    </source>
</reference>
<keyword evidence="3" id="KW-1185">Reference proteome</keyword>
<dbReference type="AlphaFoldDB" id="A0A2Z7AE14"/>
<accession>A0A2Z7AE14</accession>
<feature type="compositionally biased region" description="Polar residues" evidence="1">
    <location>
        <begin position="232"/>
        <end position="246"/>
    </location>
</feature>
<organism evidence="2 3">
    <name type="scientific">Dorcoceras hygrometricum</name>
    <dbReference type="NCBI Taxonomy" id="472368"/>
    <lineage>
        <taxon>Eukaryota</taxon>
        <taxon>Viridiplantae</taxon>
        <taxon>Streptophyta</taxon>
        <taxon>Embryophyta</taxon>
        <taxon>Tracheophyta</taxon>
        <taxon>Spermatophyta</taxon>
        <taxon>Magnoliopsida</taxon>
        <taxon>eudicotyledons</taxon>
        <taxon>Gunneridae</taxon>
        <taxon>Pentapetalae</taxon>
        <taxon>asterids</taxon>
        <taxon>lamiids</taxon>
        <taxon>Lamiales</taxon>
        <taxon>Gesneriaceae</taxon>
        <taxon>Didymocarpoideae</taxon>
        <taxon>Trichosporeae</taxon>
        <taxon>Loxocarpinae</taxon>
        <taxon>Dorcoceras</taxon>
    </lineage>
</organism>
<dbReference type="Pfam" id="PF20431">
    <property type="entry name" value="E_motif"/>
    <property type="match status" value="1"/>
</dbReference>
<dbReference type="OrthoDB" id="691369at2759"/>
<evidence type="ECO:0000313" key="2">
    <source>
        <dbReference type="EMBL" id="KZV19975.1"/>
    </source>
</evidence>